<dbReference type="PANTHER" id="PTHR14969:SF62">
    <property type="entry name" value="DECAPRENYLPHOSPHORYL-5-PHOSPHORIBOSE PHOSPHATASE RV3807C-RELATED"/>
    <property type="match status" value="1"/>
</dbReference>
<dbReference type="GO" id="GO:0005886">
    <property type="term" value="C:plasma membrane"/>
    <property type="evidence" value="ECO:0007669"/>
    <property type="project" value="UniProtKB-SubCell"/>
</dbReference>
<dbReference type="GO" id="GO:0016787">
    <property type="term" value="F:hydrolase activity"/>
    <property type="evidence" value="ECO:0007669"/>
    <property type="project" value="UniProtKB-KW"/>
</dbReference>
<comment type="subcellular location">
    <subcellularLocation>
        <location evidence="1">Cell membrane</location>
        <topology evidence="1">Multi-pass membrane protein</topology>
    </subcellularLocation>
</comment>
<evidence type="ECO:0000256" key="5">
    <source>
        <dbReference type="ARBA" id="ARBA00022989"/>
    </source>
</evidence>
<evidence type="ECO:0000256" key="7">
    <source>
        <dbReference type="SAM" id="Phobius"/>
    </source>
</evidence>
<dbReference type="SMART" id="SM00014">
    <property type="entry name" value="acidPPc"/>
    <property type="match status" value="1"/>
</dbReference>
<name>A0A3N2QBY0_9BACT</name>
<feature type="domain" description="Phosphatidic acid phosphatase type 2/haloperoxidase" evidence="8">
    <location>
        <begin position="75"/>
        <end position="196"/>
    </location>
</feature>
<keyword evidence="4" id="KW-0378">Hydrolase</keyword>
<evidence type="ECO:0000259" key="8">
    <source>
        <dbReference type="SMART" id="SM00014"/>
    </source>
</evidence>
<evidence type="ECO:0000313" key="10">
    <source>
        <dbReference type="Proteomes" id="UP000270927"/>
    </source>
</evidence>
<evidence type="ECO:0000256" key="2">
    <source>
        <dbReference type="ARBA" id="ARBA00022475"/>
    </source>
</evidence>
<evidence type="ECO:0000256" key="6">
    <source>
        <dbReference type="ARBA" id="ARBA00023136"/>
    </source>
</evidence>
<reference evidence="9 10" key="1">
    <citation type="submission" date="2018-09" db="EMBL/GenBank/DDBJ databases">
        <title>Comparative Genomics of Wolbachia-Cardinium Dual Endosymbiosis in a Plant-Parasitic Nematode.</title>
        <authorList>
            <person name="Brown A.M.V."/>
            <person name="Wasala S.K."/>
            <person name="Howe D.K."/>
            <person name="Peetz A.B."/>
            <person name="Zasada I.A."/>
            <person name="Denver D.R."/>
        </authorList>
    </citation>
    <scope>NUCLEOTIDE SEQUENCE [LARGE SCALE GENOMIC DNA]</scope>
    <source>
        <strain evidence="9 10">Pp_1</strain>
    </source>
</reference>
<dbReference type="Gene3D" id="1.20.144.10">
    <property type="entry name" value="Phosphatidic acid phosphatase type 2/haloperoxidase"/>
    <property type="match status" value="1"/>
</dbReference>
<keyword evidence="2" id="KW-1003">Cell membrane</keyword>
<evidence type="ECO:0000256" key="1">
    <source>
        <dbReference type="ARBA" id="ARBA00004651"/>
    </source>
</evidence>
<feature type="transmembrane region" description="Helical" evidence="7">
    <location>
        <begin position="179"/>
        <end position="199"/>
    </location>
</feature>
<dbReference type="OrthoDB" id="9773582at2"/>
<dbReference type="SUPFAM" id="SSF48317">
    <property type="entry name" value="Acid phosphatase/Vanadium-dependent haloperoxidase"/>
    <property type="match status" value="1"/>
</dbReference>
<dbReference type="PANTHER" id="PTHR14969">
    <property type="entry name" value="SPHINGOSINE-1-PHOSPHATE PHOSPHOHYDROLASE"/>
    <property type="match status" value="1"/>
</dbReference>
<dbReference type="EMBL" id="RARA01000025">
    <property type="protein sequence ID" value="ROT47261.1"/>
    <property type="molecule type" value="Genomic_DNA"/>
</dbReference>
<feature type="transmembrane region" description="Helical" evidence="7">
    <location>
        <begin position="77"/>
        <end position="103"/>
    </location>
</feature>
<gene>
    <name evidence="9" type="ORF">EDM02_03875</name>
</gene>
<keyword evidence="6 7" id="KW-0472">Membrane</keyword>
<organism evidence="9 10">
    <name type="scientific">Candidatus Cardinium hertigii</name>
    <dbReference type="NCBI Taxonomy" id="247481"/>
    <lineage>
        <taxon>Bacteria</taxon>
        <taxon>Pseudomonadati</taxon>
        <taxon>Bacteroidota</taxon>
        <taxon>Cytophagia</taxon>
        <taxon>Cytophagales</taxon>
        <taxon>Amoebophilaceae</taxon>
        <taxon>Candidatus Cardinium</taxon>
    </lineage>
</organism>
<dbReference type="Pfam" id="PF01569">
    <property type="entry name" value="PAP2"/>
    <property type="match status" value="1"/>
</dbReference>
<feature type="transmembrane region" description="Helical" evidence="7">
    <location>
        <begin position="154"/>
        <end position="173"/>
    </location>
</feature>
<dbReference type="InterPro" id="IPR036938">
    <property type="entry name" value="PAP2/HPO_sf"/>
</dbReference>
<protein>
    <submittedName>
        <fullName evidence="9">Phosphatase PAP2 family protein</fullName>
    </submittedName>
</protein>
<accession>A0A3N2QBY0</accession>
<dbReference type="AlphaFoldDB" id="A0A3N2QBY0"/>
<keyword evidence="10" id="KW-1185">Reference proteome</keyword>
<feature type="transmembrane region" description="Helical" evidence="7">
    <location>
        <begin position="47"/>
        <end position="70"/>
    </location>
</feature>
<keyword evidence="3 7" id="KW-0812">Transmembrane</keyword>
<dbReference type="Proteomes" id="UP000270927">
    <property type="component" value="Unassembled WGS sequence"/>
</dbReference>
<dbReference type="InterPro" id="IPR000326">
    <property type="entry name" value="PAP2/HPO"/>
</dbReference>
<keyword evidence="5 7" id="KW-1133">Transmembrane helix</keyword>
<evidence type="ECO:0000313" key="9">
    <source>
        <dbReference type="EMBL" id="ROT47261.1"/>
    </source>
</evidence>
<sequence>MIWRENYLFFYLITTLFIIGISPLLLFDKVSFFMLANQWHHPIADYIAPYLTWAGDGLTYGCFILISAVLRTSCRKILIMGSSFVCMSLVVQLLKHLVFAHMVRPIAAVPLDANLHLVNGVKVLTHLSFPSGHSASIFTLVSVIQLLSKSKKEIYSLMLVLLALMIAYSRMYLCQHFYTDIYVGALIGTLSTIVVYLVCMHFKGPHWFNRSVYFFIVKYGARWSLNKLPQK</sequence>
<proteinExistence type="predicted"/>
<evidence type="ECO:0000256" key="4">
    <source>
        <dbReference type="ARBA" id="ARBA00022801"/>
    </source>
</evidence>
<feature type="transmembrane region" description="Helical" evidence="7">
    <location>
        <begin position="123"/>
        <end position="147"/>
    </location>
</feature>
<feature type="transmembrane region" description="Helical" evidence="7">
    <location>
        <begin position="7"/>
        <end position="27"/>
    </location>
</feature>
<comment type="caution">
    <text evidence="9">The sequence shown here is derived from an EMBL/GenBank/DDBJ whole genome shotgun (WGS) entry which is preliminary data.</text>
</comment>
<evidence type="ECO:0000256" key="3">
    <source>
        <dbReference type="ARBA" id="ARBA00022692"/>
    </source>
</evidence>